<evidence type="ECO:0000256" key="2">
    <source>
        <dbReference type="SAM" id="Phobius"/>
    </source>
</evidence>
<evidence type="ECO:0000313" key="4">
    <source>
        <dbReference type="Proteomes" id="UP001652700"/>
    </source>
</evidence>
<keyword evidence="2" id="KW-0812">Transmembrane</keyword>
<dbReference type="GeneID" id="114334023"/>
<feature type="compositionally biased region" description="Low complexity" evidence="1">
    <location>
        <begin position="333"/>
        <end position="342"/>
    </location>
</feature>
<feature type="compositionally biased region" description="Polar residues" evidence="1">
    <location>
        <begin position="156"/>
        <end position="174"/>
    </location>
</feature>
<protein>
    <submittedName>
        <fullName evidence="3">Uncharacterized protein</fullName>
    </submittedName>
</protein>
<feature type="transmembrane region" description="Helical" evidence="2">
    <location>
        <begin position="472"/>
        <end position="493"/>
    </location>
</feature>
<proteinExistence type="predicted"/>
<keyword evidence="4" id="KW-1185">Reference proteome</keyword>
<name>A0ABM5JQT8_DIAVI</name>
<keyword evidence="2" id="KW-0472">Membrane</keyword>
<sequence>MLRWLGPTKVSERQEGAPSIKNGKQENLTDDPLATIKTGDKGQKKVYSVSRSVQLPRVSLKNCTFPTDDTSLVRGGGTNPLFLDNASTGHEKPYTYHSRPPRSREKSSSSGYGDSNTGSVLDPYQEHLKLMEEVGVLLEQNPAFVKSIKVSTRSAKPNKSVPFHSSSAGDTLSTIPEGKVDLPVPKPIWPLHDKKLLDQYDSIVDDALLLYTSLNYHPDKVKPLETCIDISVKDLLLEILNGINETLEGRNATPPENMLKIIDERIRLKLDTLRASTEEEMKRLCVNLTNCRKKNSVIRALTNSTSSGNSSKTSSSRNRTSSSETEDPYEVPSRSSSSGFSDSLKDHQNLPVFIHDNLVSVPNIVRNALIYGTLCRAKMGKEGLLKKSKKIGTYPKKTLLKSAGDNRPSVWEQYYGVKAVEEGEVRYPTKPTDVPLYPGGRPEADFTLDVPRSEHLLKRMQNDKKWRCRCRLLTSFFGLIFFLLSVMAVSLILTRGKRMFGSMV</sequence>
<organism evidence="3 4">
    <name type="scientific">Diabrotica virgifera virgifera</name>
    <name type="common">western corn rootworm</name>
    <dbReference type="NCBI Taxonomy" id="50390"/>
    <lineage>
        <taxon>Eukaryota</taxon>
        <taxon>Metazoa</taxon>
        <taxon>Ecdysozoa</taxon>
        <taxon>Arthropoda</taxon>
        <taxon>Hexapoda</taxon>
        <taxon>Insecta</taxon>
        <taxon>Pterygota</taxon>
        <taxon>Neoptera</taxon>
        <taxon>Endopterygota</taxon>
        <taxon>Coleoptera</taxon>
        <taxon>Polyphaga</taxon>
        <taxon>Cucujiformia</taxon>
        <taxon>Chrysomeloidea</taxon>
        <taxon>Chrysomelidae</taxon>
        <taxon>Galerucinae</taxon>
        <taxon>Diabroticina</taxon>
        <taxon>Diabroticites</taxon>
        <taxon>Diabrotica</taxon>
    </lineage>
</organism>
<feature type="region of interest" description="Disordered" evidence="1">
    <location>
        <begin position="299"/>
        <end position="342"/>
    </location>
</feature>
<evidence type="ECO:0000313" key="3">
    <source>
        <dbReference type="EnsemblMetazoa" id="XP_050500303.1"/>
    </source>
</evidence>
<reference evidence="3" key="1">
    <citation type="submission" date="2025-05" db="UniProtKB">
        <authorList>
            <consortium name="EnsemblMetazoa"/>
        </authorList>
    </citation>
    <scope>IDENTIFICATION</scope>
</reference>
<accession>A0ABM5JQT8</accession>
<feature type="region of interest" description="Disordered" evidence="1">
    <location>
        <begin position="1"/>
        <end position="48"/>
    </location>
</feature>
<feature type="compositionally biased region" description="Low complexity" evidence="1">
    <location>
        <begin position="302"/>
        <end position="323"/>
    </location>
</feature>
<evidence type="ECO:0000256" key="1">
    <source>
        <dbReference type="SAM" id="MobiDB-lite"/>
    </source>
</evidence>
<dbReference type="RefSeq" id="XP_050500303.1">
    <property type="nucleotide sequence ID" value="XM_050644346.1"/>
</dbReference>
<keyword evidence="2" id="KW-1133">Transmembrane helix</keyword>
<feature type="compositionally biased region" description="Low complexity" evidence="1">
    <location>
        <begin position="108"/>
        <end position="119"/>
    </location>
</feature>
<dbReference type="Proteomes" id="UP001652700">
    <property type="component" value="Unplaced"/>
</dbReference>
<feature type="region of interest" description="Disordered" evidence="1">
    <location>
        <begin position="156"/>
        <end position="176"/>
    </location>
</feature>
<feature type="region of interest" description="Disordered" evidence="1">
    <location>
        <begin position="66"/>
        <end position="120"/>
    </location>
</feature>
<dbReference type="EnsemblMetazoa" id="XM_050644346.1">
    <property type="protein sequence ID" value="XP_050500303.1"/>
    <property type="gene ID" value="LOC114334023"/>
</dbReference>